<dbReference type="AlphaFoldDB" id="A0A2C9KTR3"/>
<dbReference type="Proteomes" id="UP000076420">
    <property type="component" value="Unassembled WGS sequence"/>
</dbReference>
<dbReference type="KEGG" id="bgt:106062367"/>
<dbReference type="EnsemblMetazoa" id="BGLB023448-RA">
    <property type="protein sequence ID" value="BGLB023448-PA"/>
    <property type="gene ID" value="BGLB023448"/>
</dbReference>
<protein>
    <submittedName>
        <fullName evidence="2">Uncharacterized protein</fullName>
    </submittedName>
</protein>
<sequence length="325" mass="34956">MELGTHLISTCRDACAEKLQELVLIQLQDVVDTATEYGVSLDIIPSTTSTSDNLSVKLTITVSSTKVLNVCNYIDLVNSTMSSMDTEKFRELSSCAVSCPSISVLSASTKTSVTWGCFSGLTFNGQNCGEETGPVCLEECVEKDLNLASDEMINDLEDPQLVFAQSTVRTLSTDQIQSTALSFSHSTEKTLSSDLSFATPEPFTPSTVNQVEVVDTSEETTQPTSNHPPSSPSIPTLVHNTSGSQDTTGNPHLVGPQHHTTQPSSIKTSNIEPKTEDPGGHRFTLTSFTDNPTGNYSTLKKVGEYMCQNVIRGIKSINTSTALIK</sequence>
<name>A0A2C9KTR3_BIOGL</name>
<reference evidence="2" key="1">
    <citation type="submission" date="2020-05" db="UniProtKB">
        <authorList>
            <consortium name="EnsemblMetazoa"/>
        </authorList>
    </citation>
    <scope>IDENTIFICATION</scope>
    <source>
        <strain evidence="2">BB02</strain>
    </source>
</reference>
<evidence type="ECO:0000313" key="2">
    <source>
        <dbReference type="EnsemblMetazoa" id="BGLB023448-PA"/>
    </source>
</evidence>
<proteinExistence type="predicted"/>
<feature type="compositionally biased region" description="Polar residues" evidence="1">
    <location>
        <begin position="219"/>
        <end position="228"/>
    </location>
</feature>
<organism evidence="2 3">
    <name type="scientific">Biomphalaria glabrata</name>
    <name type="common">Bloodfluke planorb</name>
    <name type="synonym">Freshwater snail</name>
    <dbReference type="NCBI Taxonomy" id="6526"/>
    <lineage>
        <taxon>Eukaryota</taxon>
        <taxon>Metazoa</taxon>
        <taxon>Spiralia</taxon>
        <taxon>Lophotrochozoa</taxon>
        <taxon>Mollusca</taxon>
        <taxon>Gastropoda</taxon>
        <taxon>Heterobranchia</taxon>
        <taxon>Euthyneura</taxon>
        <taxon>Panpulmonata</taxon>
        <taxon>Hygrophila</taxon>
        <taxon>Lymnaeoidea</taxon>
        <taxon>Planorbidae</taxon>
        <taxon>Biomphalaria</taxon>
    </lineage>
</organism>
<evidence type="ECO:0000256" key="1">
    <source>
        <dbReference type="SAM" id="MobiDB-lite"/>
    </source>
</evidence>
<dbReference type="VEuPathDB" id="VectorBase:BGLB023448"/>
<feature type="compositionally biased region" description="Polar residues" evidence="1">
    <location>
        <begin position="238"/>
        <end position="250"/>
    </location>
</feature>
<gene>
    <name evidence="2" type="primary">106062367</name>
</gene>
<feature type="region of interest" description="Disordered" evidence="1">
    <location>
        <begin position="214"/>
        <end position="286"/>
    </location>
</feature>
<accession>A0A2C9KTR3</accession>
<evidence type="ECO:0000313" key="3">
    <source>
        <dbReference type="Proteomes" id="UP000076420"/>
    </source>
</evidence>
<feature type="compositionally biased region" description="Polar residues" evidence="1">
    <location>
        <begin position="258"/>
        <end position="272"/>
    </location>
</feature>
<dbReference type="VEuPathDB" id="VectorBase:BGLAX_034771"/>